<dbReference type="InterPro" id="IPR027417">
    <property type="entry name" value="P-loop_NTPase"/>
</dbReference>
<protein>
    <submittedName>
        <fullName evidence="2">AAA ATPase-like protein</fullName>
    </submittedName>
</protein>
<dbReference type="SUPFAM" id="SSF52540">
    <property type="entry name" value="P-loop containing nucleoside triphosphate hydrolases"/>
    <property type="match status" value="1"/>
</dbReference>
<dbReference type="RefSeq" id="WP_179647052.1">
    <property type="nucleotide sequence ID" value="NZ_OBQF01000001.1"/>
</dbReference>
<dbReference type="AlphaFoldDB" id="A0A285U860"/>
<dbReference type="Proteomes" id="UP000219412">
    <property type="component" value="Unassembled WGS sequence"/>
</dbReference>
<dbReference type="PANTHER" id="PTHR32182">
    <property type="entry name" value="DNA REPLICATION AND REPAIR PROTEIN RECF"/>
    <property type="match status" value="1"/>
</dbReference>
<reference evidence="3" key="1">
    <citation type="submission" date="2017-08" db="EMBL/GenBank/DDBJ databases">
        <authorList>
            <person name="Varghese N."/>
            <person name="Submissions S."/>
        </authorList>
    </citation>
    <scope>NUCLEOTIDE SEQUENCE [LARGE SCALE GENOMIC DNA]</scope>
    <source>
        <strain evidence="3">DSM 23173</strain>
    </source>
</reference>
<evidence type="ECO:0000313" key="2">
    <source>
        <dbReference type="EMBL" id="SOC37568.1"/>
    </source>
</evidence>
<dbReference type="EMBL" id="OBQF01000001">
    <property type="protein sequence ID" value="SOC37568.1"/>
    <property type="molecule type" value="Genomic_DNA"/>
</dbReference>
<evidence type="ECO:0000313" key="3">
    <source>
        <dbReference type="Proteomes" id="UP000219412"/>
    </source>
</evidence>
<feature type="domain" description="ATPase AAA-type core" evidence="1">
    <location>
        <begin position="333"/>
        <end position="458"/>
    </location>
</feature>
<dbReference type="GO" id="GO:0000731">
    <property type="term" value="P:DNA synthesis involved in DNA repair"/>
    <property type="evidence" value="ECO:0007669"/>
    <property type="project" value="TreeGrafter"/>
</dbReference>
<evidence type="ECO:0000259" key="1">
    <source>
        <dbReference type="Pfam" id="PF13304"/>
    </source>
</evidence>
<accession>A0A285U860</accession>
<dbReference type="PANTHER" id="PTHR32182:SF23">
    <property type="entry name" value="ATP BINDING PROTEIN"/>
    <property type="match status" value="1"/>
</dbReference>
<organism evidence="2 3">
    <name type="scientific">Salinicoccus kekensis</name>
    <dbReference type="NCBI Taxonomy" id="714307"/>
    <lineage>
        <taxon>Bacteria</taxon>
        <taxon>Bacillati</taxon>
        <taxon>Bacillota</taxon>
        <taxon>Bacilli</taxon>
        <taxon>Bacillales</taxon>
        <taxon>Staphylococcaceae</taxon>
        <taxon>Salinicoccus</taxon>
    </lineage>
</organism>
<dbReference type="InterPro" id="IPR003959">
    <property type="entry name" value="ATPase_AAA_core"/>
</dbReference>
<dbReference type="Gene3D" id="3.40.50.300">
    <property type="entry name" value="P-loop containing nucleotide triphosphate hydrolases"/>
    <property type="match status" value="2"/>
</dbReference>
<gene>
    <name evidence="2" type="ORF">SAMN05878391_0011</name>
</gene>
<dbReference type="GO" id="GO:0016887">
    <property type="term" value="F:ATP hydrolysis activity"/>
    <property type="evidence" value="ECO:0007669"/>
    <property type="project" value="InterPro"/>
</dbReference>
<keyword evidence="3" id="KW-1185">Reference proteome</keyword>
<dbReference type="Pfam" id="PF13304">
    <property type="entry name" value="AAA_21"/>
    <property type="match status" value="1"/>
</dbReference>
<dbReference type="GO" id="GO:0006302">
    <property type="term" value="P:double-strand break repair"/>
    <property type="evidence" value="ECO:0007669"/>
    <property type="project" value="TreeGrafter"/>
</dbReference>
<dbReference type="GO" id="GO:0005524">
    <property type="term" value="F:ATP binding"/>
    <property type="evidence" value="ECO:0007669"/>
    <property type="project" value="InterPro"/>
</dbReference>
<sequence length="566" mass="67257">MEKNDKEFKFSEVENNNDIDNKSLIIGRNGSGKSSLLEAMDFTKPIKRYHRDVIVFVKYKNEIYSVYSSSELEKKDKIANKIFGEMNGKSPIYNYDARILIKNSFKGFNLHFNKYITNFSKEDNEVKREISRIVTLSGDIKSLDSKSEIEMIEKTYNNKKQYQQMMPLPKDLEIVIGVFENMFGRYRNKMDEDIMNDLFKNFFPPFLSKEKNNLAFTTLPNNQKLIILWDFQIIYNLLLEIKKRNPKILDDFRVSTETLYAEVLKNNFKIYNRKFNELLEFITKIFTEEIEKEIRLIKTTNMEDILLEGGQHKDKDKYNYDVVLKKYQKIRRNLGSRKKVYFNERSYIFQIPFTEALSFALKDLLKEERAFYIPKMFSDTIKISNNIQSTGMRKVIQLLLSIEKDIENHDVILIDEIDAFLYPELSRRFINFIYKHFEKYNITDKQLIFTSHSPFILSDFFEKQVINLEKSKDASKYFASNFNKILSNDFVLKGLIGEYATELIESMEAFDVKKKMFIINNISDPIIKGMLKAKYLISLEKPEIDNMDIEELEELQIWLNQRMKDE</sequence>
<name>A0A285U860_9STAP</name>
<proteinExistence type="predicted"/>